<dbReference type="EMBL" id="JAAGLU010000021">
    <property type="protein sequence ID" value="NEC89016.1"/>
    <property type="molecule type" value="Genomic_DNA"/>
</dbReference>
<feature type="signal peptide" evidence="1">
    <location>
        <begin position="1"/>
        <end position="20"/>
    </location>
</feature>
<gene>
    <name evidence="2" type="ORF">G3I71_25105</name>
</gene>
<reference evidence="2" key="1">
    <citation type="submission" date="2020-01" db="EMBL/GenBank/DDBJ databases">
        <title>Insect and environment-associated Actinomycetes.</title>
        <authorList>
            <person name="Currrie C."/>
            <person name="Chevrette M."/>
            <person name="Carlson C."/>
            <person name="Stubbendieck R."/>
            <person name="Wendt-Pienkowski E."/>
        </authorList>
    </citation>
    <scope>NUCLEOTIDE SEQUENCE</scope>
    <source>
        <strain evidence="2">SID12501</strain>
    </source>
</reference>
<protein>
    <recommendedName>
        <fullName evidence="3">Lipoprotein</fullName>
    </recommendedName>
</protein>
<comment type="caution">
    <text evidence="2">The sequence shown here is derived from an EMBL/GenBank/DDBJ whole genome shotgun (WGS) entry which is preliminary data.</text>
</comment>
<feature type="chain" id="PRO_5038581422" description="Lipoprotein" evidence="1">
    <location>
        <begin position="21"/>
        <end position="315"/>
    </location>
</feature>
<sequence length="315" mass="33006">MRIRATVAAVSGALALSALAVPVAQADGSAASAYRADIAKVKEAAHSATSGKSAFSTAADEEPMPYKLNASFSNFKIAKTVKLGTTGQVSVPVSFTLTHGTEVDITADDFFVDAYIYRGSFTTEETESESELFGEDFSTCTATSATVATCKGDIDIYLGEDVEILNSQAGTWRAAANAVAINGQASTGGDLDITKIGFVEKGGLATTLLQRASRLTVNATPEPVKKGKTITVTGKLTRANWDALNYGGYAAQPVKLQFRKNGASTYTTVKTIKTTTKGDLKTTVKATADGFFRYVFAGTTTTSPVSSATDFIDVK</sequence>
<proteinExistence type="predicted"/>
<evidence type="ECO:0000256" key="1">
    <source>
        <dbReference type="SAM" id="SignalP"/>
    </source>
</evidence>
<name>A0A6B3BXP8_9ACTN</name>
<dbReference type="RefSeq" id="WP_164317492.1">
    <property type="nucleotide sequence ID" value="NZ_JAAGLU010000021.1"/>
</dbReference>
<accession>A0A6B3BXP8</accession>
<dbReference type="AlphaFoldDB" id="A0A6B3BXP8"/>
<keyword evidence="1" id="KW-0732">Signal</keyword>
<organism evidence="2">
    <name type="scientific">Streptomyces sp. SID12501</name>
    <dbReference type="NCBI Taxonomy" id="2706042"/>
    <lineage>
        <taxon>Bacteria</taxon>
        <taxon>Bacillati</taxon>
        <taxon>Actinomycetota</taxon>
        <taxon>Actinomycetes</taxon>
        <taxon>Kitasatosporales</taxon>
        <taxon>Streptomycetaceae</taxon>
        <taxon>Streptomyces</taxon>
    </lineage>
</organism>
<evidence type="ECO:0000313" key="2">
    <source>
        <dbReference type="EMBL" id="NEC89016.1"/>
    </source>
</evidence>
<evidence type="ECO:0008006" key="3">
    <source>
        <dbReference type="Google" id="ProtNLM"/>
    </source>
</evidence>